<evidence type="ECO:0000256" key="3">
    <source>
        <dbReference type="ARBA" id="ARBA00023163"/>
    </source>
</evidence>
<dbReference type="GO" id="GO:0003700">
    <property type="term" value="F:DNA-binding transcription factor activity"/>
    <property type="evidence" value="ECO:0007669"/>
    <property type="project" value="InterPro"/>
</dbReference>
<evidence type="ECO:0000259" key="4">
    <source>
        <dbReference type="PROSITE" id="PS50949"/>
    </source>
</evidence>
<evidence type="ECO:0000256" key="2">
    <source>
        <dbReference type="ARBA" id="ARBA00023125"/>
    </source>
</evidence>
<dbReference type="AlphaFoldDB" id="A0A5C5VF16"/>
<dbReference type="Gene3D" id="1.10.10.10">
    <property type="entry name" value="Winged helix-like DNA-binding domain superfamily/Winged helix DNA-binding domain"/>
    <property type="match status" value="1"/>
</dbReference>
<dbReference type="InterPro" id="IPR036388">
    <property type="entry name" value="WH-like_DNA-bd_sf"/>
</dbReference>
<dbReference type="Pfam" id="PF00392">
    <property type="entry name" value="GntR"/>
    <property type="match status" value="1"/>
</dbReference>
<dbReference type="SUPFAM" id="SSF46785">
    <property type="entry name" value="Winged helix' DNA-binding domain"/>
    <property type="match status" value="1"/>
</dbReference>
<evidence type="ECO:0000256" key="1">
    <source>
        <dbReference type="ARBA" id="ARBA00023015"/>
    </source>
</evidence>
<dbReference type="InterPro" id="IPR036390">
    <property type="entry name" value="WH_DNA-bd_sf"/>
</dbReference>
<dbReference type="Proteomes" id="UP000316714">
    <property type="component" value="Unassembled WGS sequence"/>
</dbReference>
<organism evidence="5 6">
    <name type="scientific">Posidoniimonas corsicana</name>
    <dbReference type="NCBI Taxonomy" id="1938618"/>
    <lineage>
        <taxon>Bacteria</taxon>
        <taxon>Pseudomonadati</taxon>
        <taxon>Planctomycetota</taxon>
        <taxon>Planctomycetia</taxon>
        <taxon>Pirellulales</taxon>
        <taxon>Lacipirellulaceae</taxon>
        <taxon>Posidoniimonas</taxon>
    </lineage>
</organism>
<dbReference type="PANTHER" id="PTHR38445">
    <property type="entry name" value="HTH-TYPE TRANSCRIPTIONAL REPRESSOR YTRA"/>
    <property type="match status" value="1"/>
</dbReference>
<name>A0A5C5VF16_9BACT</name>
<keyword evidence="1" id="KW-0805">Transcription regulation</keyword>
<dbReference type="GO" id="GO:0003677">
    <property type="term" value="F:DNA binding"/>
    <property type="evidence" value="ECO:0007669"/>
    <property type="project" value="UniProtKB-KW"/>
</dbReference>
<dbReference type="PROSITE" id="PS50949">
    <property type="entry name" value="HTH_GNTR"/>
    <property type="match status" value="1"/>
</dbReference>
<comment type="caution">
    <text evidence="5">The sequence shown here is derived from an EMBL/GenBank/DDBJ whole genome shotgun (WGS) entry which is preliminary data.</text>
</comment>
<feature type="domain" description="HTH gntR-type" evidence="4">
    <location>
        <begin position="11"/>
        <end position="79"/>
    </location>
</feature>
<accession>A0A5C5VF16</accession>
<keyword evidence="2" id="KW-0238">DNA-binding</keyword>
<gene>
    <name evidence="5" type="primary">ytrA_1</name>
    <name evidence="5" type="ORF">KOR34_21810</name>
</gene>
<evidence type="ECO:0000313" key="6">
    <source>
        <dbReference type="Proteomes" id="UP000316714"/>
    </source>
</evidence>
<keyword evidence="6" id="KW-1185">Reference proteome</keyword>
<dbReference type="CDD" id="cd07377">
    <property type="entry name" value="WHTH_GntR"/>
    <property type="match status" value="1"/>
</dbReference>
<dbReference type="EMBL" id="SIHJ01000001">
    <property type="protein sequence ID" value="TWT37234.1"/>
    <property type="molecule type" value="Genomic_DNA"/>
</dbReference>
<protein>
    <submittedName>
        <fullName evidence="5">HTH-type transcriptional repressor YtrA</fullName>
    </submittedName>
</protein>
<dbReference type="PANTHER" id="PTHR38445:SF7">
    <property type="entry name" value="GNTR-FAMILY TRANSCRIPTIONAL REGULATOR"/>
    <property type="match status" value="1"/>
</dbReference>
<sequence>MFVQVNAANGVPVYDQIARQVMFAVADGALSAGDLIPSVRELAKELAVNPNTVARAYRELQGQEIVEAVPGTGMAVRAGAKTACRKERRDLMRRRVHDVLREALGAGLPVDEVQTLFESELKKLSKGRTREKTHDQRD</sequence>
<evidence type="ECO:0000313" key="5">
    <source>
        <dbReference type="EMBL" id="TWT37234.1"/>
    </source>
</evidence>
<dbReference type="SMART" id="SM00345">
    <property type="entry name" value="HTH_GNTR"/>
    <property type="match status" value="1"/>
</dbReference>
<dbReference type="InterPro" id="IPR000524">
    <property type="entry name" value="Tscrpt_reg_HTH_GntR"/>
</dbReference>
<reference evidence="5 6" key="1">
    <citation type="submission" date="2019-02" db="EMBL/GenBank/DDBJ databases">
        <title>Deep-cultivation of Planctomycetes and their phenomic and genomic characterization uncovers novel biology.</title>
        <authorList>
            <person name="Wiegand S."/>
            <person name="Jogler M."/>
            <person name="Boedeker C."/>
            <person name="Pinto D."/>
            <person name="Vollmers J."/>
            <person name="Rivas-Marin E."/>
            <person name="Kohn T."/>
            <person name="Peeters S.H."/>
            <person name="Heuer A."/>
            <person name="Rast P."/>
            <person name="Oberbeckmann S."/>
            <person name="Bunk B."/>
            <person name="Jeske O."/>
            <person name="Meyerdierks A."/>
            <person name="Storesund J.E."/>
            <person name="Kallscheuer N."/>
            <person name="Luecker S."/>
            <person name="Lage O.M."/>
            <person name="Pohl T."/>
            <person name="Merkel B.J."/>
            <person name="Hornburger P."/>
            <person name="Mueller R.-W."/>
            <person name="Bruemmer F."/>
            <person name="Labrenz M."/>
            <person name="Spormann A.M."/>
            <person name="Op Den Camp H."/>
            <person name="Overmann J."/>
            <person name="Amann R."/>
            <person name="Jetten M.S.M."/>
            <person name="Mascher T."/>
            <person name="Medema M.H."/>
            <person name="Devos D.P."/>
            <person name="Kaster A.-K."/>
            <person name="Ovreas L."/>
            <person name="Rohde M."/>
            <person name="Galperin M.Y."/>
            <person name="Jogler C."/>
        </authorList>
    </citation>
    <scope>NUCLEOTIDE SEQUENCE [LARGE SCALE GENOMIC DNA]</scope>
    <source>
        <strain evidence="5 6">KOR34</strain>
    </source>
</reference>
<keyword evidence="3" id="KW-0804">Transcription</keyword>
<proteinExistence type="predicted"/>
<dbReference type="OrthoDB" id="9801546at2"/>
<dbReference type="RefSeq" id="WP_146564581.1">
    <property type="nucleotide sequence ID" value="NZ_SIHJ01000001.1"/>
</dbReference>